<dbReference type="EMBL" id="JBHSHB010000042">
    <property type="protein sequence ID" value="MFC4691716.1"/>
    <property type="molecule type" value="Genomic_DNA"/>
</dbReference>
<name>A0ABV9LD61_9FLAO</name>
<dbReference type="InterPro" id="IPR017642">
    <property type="entry name" value="DNA_S_mod_DndB"/>
</dbReference>
<dbReference type="Pfam" id="PF14072">
    <property type="entry name" value="DndB"/>
    <property type="match status" value="1"/>
</dbReference>
<keyword evidence="2" id="KW-1185">Reference proteome</keyword>
<dbReference type="CDD" id="cd16413">
    <property type="entry name" value="DGQHR_domain"/>
    <property type="match status" value="1"/>
</dbReference>
<accession>A0ABV9LD61</accession>
<dbReference type="RefSeq" id="WP_380035991.1">
    <property type="nucleotide sequence ID" value="NZ_JBHSHB010000042.1"/>
</dbReference>
<organism evidence="1 2">
    <name type="scientific">Dokdonia genika</name>
    <dbReference type="NCBI Taxonomy" id="308113"/>
    <lineage>
        <taxon>Bacteria</taxon>
        <taxon>Pseudomonadati</taxon>
        <taxon>Bacteroidota</taxon>
        <taxon>Flavobacteriia</taxon>
        <taxon>Flavobacteriales</taxon>
        <taxon>Flavobacteriaceae</taxon>
        <taxon>Dokdonia</taxon>
    </lineage>
</organism>
<protein>
    <submittedName>
        <fullName evidence="1">DGQHR domain-containing protein</fullName>
    </submittedName>
</protein>
<comment type="caution">
    <text evidence="1">The sequence shown here is derived from an EMBL/GenBank/DDBJ whole genome shotgun (WGS) entry which is preliminary data.</text>
</comment>
<evidence type="ECO:0000313" key="2">
    <source>
        <dbReference type="Proteomes" id="UP001595878"/>
    </source>
</evidence>
<dbReference type="NCBIfam" id="TIGR03187">
    <property type="entry name" value="DGQHR"/>
    <property type="match status" value="1"/>
</dbReference>
<proteinExistence type="predicted"/>
<gene>
    <name evidence="1" type="ORF">ACFO5T_14870</name>
</gene>
<sequence>MAKDKTLNLNKTNKMASYQSLKLEQNNKTFYITTLDTNVLKDIAYVLNREEDSIKGFQRILNTNRAKDIAKYMDSDNGVIPSPLILSAQPSANLKYDEKNSKISFSNSKNSFLVLDGQHRLYGMFLSDKTHKIPVIIFNNLKTFEEVNLFIDINTNQKGVPTTLLIDIKNLSGKETKKEEKQRDLFELLNKDSVLTGLMSATKSRVGKISKNTFNQATSKILDSGYFSDEDINVVYKAVKNYLEAAEVVLLSTNSEKAKLTKSMIFRALFDIFNEVVELSFKRFSNLKLNSLVETLSPIGSLNYDNYIGSSNSVLVKLVSDMKKELYKNNNFNIDISNDIF</sequence>
<dbReference type="InterPro" id="IPR017601">
    <property type="entry name" value="DGQHR-contain_dom"/>
</dbReference>
<dbReference type="Proteomes" id="UP001595878">
    <property type="component" value="Unassembled WGS sequence"/>
</dbReference>
<evidence type="ECO:0000313" key="1">
    <source>
        <dbReference type="EMBL" id="MFC4691716.1"/>
    </source>
</evidence>
<reference evidence="2" key="1">
    <citation type="journal article" date="2019" name="Int. J. Syst. Evol. Microbiol.">
        <title>The Global Catalogue of Microorganisms (GCM) 10K type strain sequencing project: providing services to taxonomists for standard genome sequencing and annotation.</title>
        <authorList>
            <consortium name="The Broad Institute Genomics Platform"/>
            <consortium name="The Broad Institute Genome Sequencing Center for Infectious Disease"/>
            <person name="Wu L."/>
            <person name="Ma J."/>
        </authorList>
    </citation>
    <scope>NUCLEOTIDE SEQUENCE [LARGE SCALE GENOMIC DNA]</scope>
    <source>
        <strain evidence="2">CGMCC 4.7427</strain>
    </source>
</reference>